<proteinExistence type="predicted"/>
<keyword evidence="1" id="KW-0812">Transmembrane</keyword>
<comment type="caution">
    <text evidence="3">The sequence shown here is derived from an EMBL/GenBank/DDBJ whole genome shotgun (WGS) entry which is preliminary data.</text>
</comment>
<keyword evidence="1" id="KW-0472">Membrane</keyword>
<name>A0A8J8P933_HALGN</name>
<organism evidence="3 4">
    <name type="scientific">Halteria grandinella</name>
    <dbReference type="NCBI Taxonomy" id="5974"/>
    <lineage>
        <taxon>Eukaryota</taxon>
        <taxon>Sar</taxon>
        <taxon>Alveolata</taxon>
        <taxon>Ciliophora</taxon>
        <taxon>Intramacronucleata</taxon>
        <taxon>Spirotrichea</taxon>
        <taxon>Stichotrichia</taxon>
        <taxon>Sporadotrichida</taxon>
        <taxon>Halteriidae</taxon>
        <taxon>Halteria</taxon>
    </lineage>
</organism>
<keyword evidence="1" id="KW-1133">Transmembrane helix</keyword>
<keyword evidence="4" id="KW-1185">Reference proteome</keyword>
<dbReference type="AlphaFoldDB" id="A0A8J8P933"/>
<protein>
    <submittedName>
        <fullName evidence="3">Uncharacterized protein</fullName>
    </submittedName>
</protein>
<evidence type="ECO:0000313" key="4">
    <source>
        <dbReference type="Proteomes" id="UP000785679"/>
    </source>
</evidence>
<accession>A0A8J8P933</accession>
<evidence type="ECO:0000256" key="1">
    <source>
        <dbReference type="SAM" id="Phobius"/>
    </source>
</evidence>
<feature type="chain" id="PRO_5035262005" evidence="2">
    <location>
        <begin position="20"/>
        <end position="98"/>
    </location>
</feature>
<feature type="signal peptide" evidence="2">
    <location>
        <begin position="1"/>
        <end position="19"/>
    </location>
</feature>
<sequence length="98" mass="10725">MIISSWRLSLFTSPTAISALLTEPLPNSSQASVHSPSLATGSYHIQLHSIHTLCYPLTQAHVCHFLLAFEAIFERIGTIGLNLAAVLVLILFLFCHLP</sequence>
<evidence type="ECO:0000256" key="2">
    <source>
        <dbReference type="SAM" id="SignalP"/>
    </source>
</evidence>
<keyword evidence="2" id="KW-0732">Signal</keyword>
<evidence type="ECO:0000313" key="3">
    <source>
        <dbReference type="EMBL" id="TNV87746.1"/>
    </source>
</evidence>
<dbReference type="EMBL" id="RRYP01000247">
    <property type="protein sequence ID" value="TNV87746.1"/>
    <property type="molecule type" value="Genomic_DNA"/>
</dbReference>
<dbReference type="Proteomes" id="UP000785679">
    <property type="component" value="Unassembled WGS sequence"/>
</dbReference>
<feature type="transmembrane region" description="Helical" evidence="1">
    <location>
        <begin position="76"/>
        <end position="97"/>
    </location>
</feature>
<reference evidence="3" key="1">
    <citation type="submission" date="2019-06" db="EMBL/GenBank/DDBJ databases">
        <authorList>
            <person name="Zheng W."/>
        </authorList>
    </citation>
    <scope>NUCLEOTIDE SEQUENCE</scope>
    <source>
        <strain evidence="3">QDHG01</strain>
    </source>
</reference>
<gene>
    <name evidence="3" type="ORF">FGO68_gene9736</name>
</gene>